<reference evidence="1 2" key="1">
    <citation type="submission" date="2021-03" db="EMBL/GenBank/DDBJ databases">
        <title>Genomic Encyclopedia of Type Strains, Phase IV (KMG-IV): sequencing the most valuable type-strain genomes for metagenomic binning, comparative biology and taxonomic classification.</title>
        <authorList>
            <person name="Goeker M."/>
        </authorList>
    </citation>
    <scope>NUCLEOTIDE SEQUENCE [LARGE SCALE GENOMIC DNA]</scope>
    <source>
        <strain evidence="1 2">DSM 41954</strain>
    </source>
</reference>
<dbReference type="EMBL" id="JAGGLR010000008">
    <property type="protein sequence ID" value="MBP2062424.1"/>
    <property type="molecule type" value="Genomic_DNA"/>
</dbReference>
<proteinExistence type="predicted"/>
<sequence>MRVRVAPSRHLILKDQEYSEGDEFNVPDDAAATWLRTGLVVPADGIWPDGLDGGT</sequence>
<evidence type="ECO:0000313" key="2">
    <source>
        <dbReference type="Proteomes" id="UP000756710"/>
    </source>
</evidence>
<protein>
    <submittedName>
        <fullName evidence="1">Uncharacterized protein</fullName>
    </submittedName>
</protein>
<accession>A0ABS4MRU5</accession>
<comment type="caution">
    <text evidence="1">The sequence shown here is derived from an EMBL/GenBank/DDBJ whole genome shotgun (WGS) entry which is preliminary data.</text>
</comment>
<organism evidence="1 2">
    <name type="scientific">Streptomyces iranensis</name>
    <dbReference type="NCBI Taxonomy" id="576784"/>
    <lineage>
        <taxon>Bacteria</taxon>
        <taxon>Bacillati</taxon>
        <taxon>Actinomycetota</taxon>
        <taxon>Actinomycetes</taxon>
        <taxon>Kitasatosporales</taxon>
        <taxon>Streptomycetaceae</taxon>
        <taxon>Streptomyces</taxon>
        <taxon>Streptomyces violaceusniger group</taxon>
    </lineage>
</organism>
<dbReference type="RefSeq" id="WP_209468714.1">
    <property type="nucleotide sequence ID" value="NZ_BAABDR010000003.1"/>
</dbReference>
<evidence type="ECO:0000313" key="1">
    <source>
        <dbReference type="EMBL" id="MBP2062424.1"/>
    </source>
</evidence>
<name>A0ABS4MRU5_9ACTN</name>
<gene>
    <name evidence="1" type="ORF">J2Z30_003440</name>
</gene>
<dbReference type="Proteomes" id="UP000756710">
    <property type="component" value="Unassembled WGS sequence"/>
</dbReference>
<keyword evidence="2" id="KW-1185">Reference proteome</keyword>